<keyword evidence="1" id="KW-1133">Transmembrane helix</keyword>
<dbReference type="SMART" id="SM00267">
    <property type="entry name" value="GGDEF"/>
    <property type="match status" value="1"/>
</dbReference>
<evidence type="ECO:0000259" key="2">
    <source>
        <dbReference type="PROSITE" id="PS50887"/>
    </source>
</evidence>
<comment type="caution">
    <text evidence="3">The sequence shown here is derived from an EMBL/GenBank/DDBJ whole genome shotgun (WGS) entry which is preliminary data.</text>
</comment>
<organism evidence="3 4">
    <name type="scientific">Rhodococcoides kyotonense</name>
    <dbReference type="NCBI Taxonomy" id="398843"/>
    <lineage>
        <taxon>Bacteria</taxon>
        <taxon>Bacillati</taxon>
        <taxon>Actinomycetota</taxon>
        <taxon>Actinomycetes</taxon>
        <taxon>Mycobacteriales</taxon>
        <taxon>Nocardiaceae</taxon>
        <taxon>Rhodococcoides</taxon>
    </lineage>
</organism>
<dbReference type="InterPro" id="IPR029787">
    <property type="entry name" value="Nucleotide_cyclase"/>
</dbReference>
<dbReference type="Proteomes" id="UP000077519">
    <property type="component" value="Unassembled WGS sequence"/>
</dbReference>
<sequence length="370" mass="39950">MGSMRQWWSEPSDYAWTVDYTLSHPIIRVTGYLIGVYCWMYGLACTLALLTPYAAHIGHARWVLIAIAATTLFVGYAWIRGAFPSYNWSLAFVVYADVGVASVLILLDGPTAILPCAALLGVAGNYIAAFHSAKVFVGHQVWTMLVCAVLYVRAVSEPDAYFAQYTGYLVVLVLVLVSSPILTQSLLVFLRRDAAAAHFDPLTGLRNRRGLETAVAHFTDATVGVAAIVVDLDDFKAVNDRHGHRYGDDDVLRRTAQTIVTAFPPPSVTARTGGEEFVAIVVDPLAKALDAADRLRRAVPDCNPAGVTTTSIGVHYRPIQARDTATHLTELLHQADSAMYEAKRLGGDSVVVDGVDGQSARCLGRPGDGS</sequence>
<dbReference type="InterPro" id="IPR050469">
    <property type="entry name" value="Diguanylate_Cyclase"/>
</dbReference>
<keyword evidence="1" id="KW-0472">Membrane</keyword>
<dbReference type="GO" id="GO:0052621">
    <property type="term" value="F:diguanylate cyclase activity"/>
    <property type="evidence" value="ECO:0007669"/>
    <property type="project" value="TreeGrafter"/>
</dbReference>
<feature type="transmembrane region" description="Helical" evidence="1">
    <location>
        <begin position="32"/>
        <end position="54"/>
    </location>
</feature>
<dbReference type="PANTHER" id="PTHR45138:SF9">
    <property type="entry name" value="DIGUANYLATE CYCLASE DGCM-RELATED"/>
    <property type="match status" value="1"/>
</dbReference>
<dbReference type="Gene3D" id="3.30.70.270">
    <property type="match status" value="1"/>
</dbReference>
<dbReference type="SUPFAM" id="SSF55073">
    <property type="entry name" value="Nucleotide cyclase"/>
    <property type="match status" value="1"/>
</dbReference>
<dbReference type="PANTHER" id="PTHR45138">
    <property type="entry name" value="REGULATORY COMPONENTS OF SENSORY TRANSDUCTION SYSTEM"/>
    <property type="match status" value="1"/>
</dbReference>
<name>A0A177YB96_9NOCA</name>
<dbReference type="InterPro" id="IPR043128">
    <property type="entry name" value="Rev_trsase/Diguanyl_cyclase"/>
</dbReference>
<accession>A0A177YB96</accession>
<proteinExistence type="predicted"/>
<dbReference type="AlphaFoldDB" id="A0A177YB96"/>
<dbReference type="EMBL" id="LVHI01000023">
    <property type="protein sequence ID" value="OAK52796.1"/>
    <property type="molecule type" value="Genomic_DNA"/>
</dbReference>
<feature type="domain" description="GGDEF" evidence="2">
    <location>
        <begin position="223"/>
        <end position="355"/>
    </location>
</feature>
<gene>
    <name evidence="3" type="ORF">A3K89_08470</name>
</gene>
<feature type="transmembrane region" description="Helical" evidence="1">
    <location>
        <begin position="136"/>
        <end position="156"/>
    </location>
</feature>
<dbReference type="NCBIfam" id="TIGR00254">
    <property type="entry name" value="GGDEF"/>
    <property type="match status" value="1"/>
</dbReference>
<reference evidence="3 4" key="1">
    <citation type="submission" date="2016-03" db="EMBL/GenBank/DDBJ databases">
        <title>Genome sequence of Rhodococcus kyotonensis KB10.</title>
        <authorList>
            <person name="Jeong H."/>
            <person name="Hong C.E."/>
            <person name="Jo S.H."/>
            <person name="Park J.M."/>
        </authorList>
    </citation>
    <scope>NUCLEOTIDE SEQUENCE [LARGE SCALE GENOMIC DNA]</scope>
    <source>
        <strain evidence="3 4">KB10</strain>
    </source>
</reference>
<dbReference type="RefSeq" id="WP_068428779.1">
    <property type="nucleotide sequence ID" value="NZ_LVHI01000023.1"/>
</dbReference>
<dbReference type="Pfam" id="PF00990">
    <property type="entry name" value="GGDEF"/>
    <property type="match status" value="1"/>
</dbReference>
<evidence type="ECO:0000256" key="1">
    <source>
        <dbReference type="SAM" id="Phobius"/>
    </source>
</evidence>
<keyword evidence="4" id="KW-1185">Reference proteome</keyword>
<evidence type="ECO:0000313" key="3">
    <source>
        <dbReference type="EMBL" id="OAK52796.1"/>
    </source>
</evidence>
<dbReference type="CDD" id="cd01949">
    <property type="entry name" value="GGDEF"/>
    <property type="match status" value="1"/>
</dbReference>
<feature type="transmembrane region" description="Helical" evidence="1">
    <location>
        <begin position="168"/>
        <end position="190"/>
    </location>
</feature>
<evidence type="ECO:0000313" key="4">
    <source>
        <dbReference type="Proteomes" id="UP000077519"/>
    </source>
</evidence>
<keyword evidence="1" id="KW-0812">Transmembrane</keyword>
<dbReference type="InterPro" id="IPR000160">
    <property type="entry name" value="GGDEF_dom"/>
</dbReference>
<feature type="transmembrane region" description="Helical" evidence="1">
    <location>
        <begin position="60"/>
        <end position="79"/>
    </location>
</feature>
<dbReference type="PROSITE" id="PS50887">
    <property type="entry name" value="GGDEF"/>
    <property type="match status" value="1"/>
</dbReference>
<protein>
    <recommendedName>
        <fullName evidence="2">GGDEF domain-containing protein</fullName>
    </recommendedName>
</protein>